<accession>A0A2W4ZGJ8</accession>
<protein>
    <submittedName>
        <fullName evidence="1">Uncharacterized protein</fullName>
    </submittedName>
</protein>
<name>A0A2W4ZGJ8_9CYAN</name>
<proteinExistence type="predicted"/>
<dbReference type="InterPro" id="IPR054053">
    <property type="entry name" value="DUF6887"/>
</dbReference>
<dbReference type="Proteomes" id="UP000249794">
    <property type="component" value="Unassembled WGS sequence"/>
</dbReference>
<dbReference type="Pfam" id="PF21826">
    <property type="entry name" value="DUF6887"/>
    <property type="match status" value="1"/>
</dbReference>
<reference evidence="1 2" key="2">
    <citation type="submission" date="2018-06" db="EMBL/GenBank/DDBJ databases">
        <title>Metagenomic assembly of (sub)arctic Cyanobacteria and their associated microbiome from non-axenic cultures.</title>
        <authorList>
            <person name="Baurain D."/>
        </authorList>
    </citation>
    <scope>NUCLEOTIDE SEQUENCE [LARGE SCALE GENOMIC DNA]</scope>
    <source>
        <strain evidence="1">ULC027bin1</strain>
    </source>
</reference>
<reference evidence="2" key="1">
    <citation type="submission" date="2018-04" db="EMBL/GenBank/DDBJ databases">
        <authorList>
            <person name="Cornet L."/>
        </authorList>
    </citation>
    <scope>NUCLEOTIDE SEQUENCE [LARGE SCALE GENOMIC DNA]</scope>
</reference>
<comment type="caution">
    <text evidence="1">The sequence shown here is derived from an EMBL/GenBank/DDBJ whole genome shotgun (WGS) entry which is preliminary data.</text>
</comment>
<dbReference type="AlphaFoldDB" id="A0A2W4ZGJ8"/>
<sequence>MKKPNFSQMTRSELRAHILENREDDEAIEALIKRRNPNAKTYPFPKTEADFAEMQEILKRQLNSINAA</sequence>
<evidence type="ECO:0000313" key="2">
    <source>
        <dbReference type="Proteomes" id="UP000249794"/>
    </source>
</evidence>
<evidence type="ECO:0000313" key="1">
    <source>
        <dbReference type="EMBL" id="PZO57325.1"/>
    </source>
</evidence>
<organism evidence="1 2">
    <name type="scientific">Phormidesmis priestleyi</name>
    <dbReference type="NCBI Taxonomy" id="268141"/>
    <lineage>
        <taxon>Bacteria</taxon>
        <taxon>Bacillati</taxon>
        <taxon>Cyanobacteriota</taxon>
        <taxon>Cyanophyceae</taxon>
        <taxon>Leptolyngbyales</taxon>
        <taxon>Leptolyngbyaceae</taxon>
        <taxon>Phormidesmis</taxon>
    </lineage>
</organism>
<dbReference type="EMBL" id="QBMP01000053">
    <property type="protein sequence ID" value="PZO57325.1"/>
    <property type="molecule type" value="Genomic_DNA"/>
</dbReference>
<gene>
    <name evidence="1" type="ORF">DCF15_07300</name>
</gene>